<sequence>MADRLQDESKVLFGSTPPASGSFQGLSSTSADSIVPKQRAAAANDASLDSVASVASLPSILLSPSVEEDARFTGRATIEIHLADAPPVLVWTSLNSWQKPFEMVADDPASNTYRLQVENVPEKPFQYKVRAGNRWVLDDDMPIEPESLYQADNRKAQDQVGNHNNVGYTEHIPHTGTPDPSGETSTMENGDPAQNNDRIAGRQNVLLPLDSIPPLDSEHAQTDMRRMTSEAVVSHGEPEADEDLPYDVEPGYDADQEAPLLRHETFQEEPYSRPHTQDDVRPGPCPRSPPMATIQEESMTAGNSGTNSRTSTPSSLEQAREYQRLLIEAMPTSIADGFTRASVLLPNRSPDAASELNNAPLMRHETMTAGGGRQIEQQDECPHAPLMRHETVLGDDDDLQRQHTHELDQAPLMRHETNLASSQPDELGHSPLMRHETNVASSVNYEPAEFEHAPSMRFETALSPETAYDDSAERRVSYGTTLVGEENDADDELSHAPLMRHETVPGRLDDSEQSSLYSERMVFQMETSNPPMLVGPQRSSSVYSHAVNELDRAPTLPHEMPDWWVSDESAFDDWIDPRAAPDYHADIVYFEASDDDSDDDSVAELDRAPTMPHEVDSETIGELEWAPSLPHEVEIRASSSSSGGDELDAALMLLHEAEYTSDTRALTGSDGASSERRRTGISDNDDAASQRSKAGRIISGEEELLSTSKADSFSSERLRGVFSSRIFGATRQSIGNDEDEFEFGYASLSTHERTNLLPDRSSSDCLGSIWRQHGIDIPDNSPFARRTSSGIFRSQRSSLPHRMPHSDAEDLDLQDPFLELFPMDRDQVFGRVRDISNRLTEDQVRSPIGKLDSPAVASHSSSSVNLVRIRSSSTMSLHSIHEDVSENEDEPRLPSPVLMLASRVPKSSPINIPRVSTRRHAGFMDGEMGATNYKRHGKIFDTVILPPEPPQANVALPPKAATISFNEPTDVNLIGKTKPRCRTPYPEVDTSDDEEDGNIARKFCTHFLACFPSCRASIVSVGILVAGAAWLWKRWA</sequence>
<dbReference type="CDD" id="cd02859">
    <property type="entry name" value="E_set_AMPKbeta_like_N"/>
    <property type="match status" value="1"/>
</dbReference>
<feature type="region of interest" description="Disordered" evidence="1">
    <location>
        <begin position="592"/>
        <end position="618"/>
    </location>
</feature>
<proteinExistence type="predicted"/>
<comment type="caution">
    <text evidence="2">The sequence shown here is derived from an EMBL/GenBank/DDBJ whole genome shotgun (WGS) entry which is preliminary data.</text>
</comment>
<dbReference type="Proteomes" id="UP000756921">
    <property type="component" value="Unassembled WGS sequence"/>
</dbReference>
<feature type="compositionally biased region" description="Basic and acidic residues" evidence="1">
    <location>
        <begin position="1"/>
        <end position="10"/>
    </location>
</feature>
<dbReference type="Gene3D" id="2.60.40.10">
    <property type="entry name" value="Immunoglobulins"/>
    <property type="match status" value="1"/>
</dbReference>
<feature type="compositionally biased region" description="Polar residues" evidence="1">
    <location>
        <begin position="182"/>
        <end position="197"/>
    </location>
</feature>
<feature type="compositionally biased region" description="Polar residues" evidence="1">
    <location>
        <begin position="295"/>
        <end position="317"/>
    </location>
</feature>
<feature type="region of interest" description="Disordered" evidence="1">
    <location>
        <begin position="169"/>
        <end position="197"/>
    </location>
</feature>
<evidence type="ECO:0000313" key="3">
    <source>
        <dbReference type="Proteomes" id="UP000756921"/>
    </source>
</evidence>
<dbReference type="AlphaFoldDB" id="A0A9P6GM69"/>
<keyword evidence="3" id="KW-1185">Reference proteome</keyword>
<reference evidence="2" key="1">
    <citation type="journal article" date="2020" name="Mol. Plant Microbe Interact.">
        <title>Genome Sequence of the Biocontrol Agent Coniothyrium minitans strain Conio (IMI 134523).</title>
        <authorList>
            <person name="Patel D."/>
            <person name="Shittu T.A."/>
            <person name="Baroncelli R."/>
            <person name="Muthumeenakshi S."/>
            <person name="Osborne T.H."/>
            <person name="Janganan T.K."/>
            <person name="Sreenivasaprasad S."/>
        </authorList>
    </citation>
    <scope>NUCLEOTIDE SEQUENCE</scope>
    <source>
        <strain evidence="2">Conio</strain>
    </source>
</reference>
<gene>
    <name evidence="2" type="ORF">PMIN01_05329</name>
</gene>
<dbReference type="EMBL" id="WJXW01000004">
    <property type="protein sequence ID" value="KAF9737550.1"/>
    <property type="molecule type" value="Genomic_DNA"/>
</dbReference>
<feature type="region of interest" description="Disordered" evidence="1">
    <location>
        <begin position="1"/>
        <end position="29"/>
    </location>
</feature>
<dbReference type="InterPro" id="IPR013783">
    <property type="entry name" value="Ig-like_fold"/>
</dbReference>
<feature type="region of interest" description="Disordered" evidence="1">
    <location>
        <begin position="266"/>
        <end position="318"/>
    </location>
</feature>
<feature type="compositionally biased region" description="Acidic residues" evidence="1">
    <location>
        <begin position="592"/>
        <end position="603"/>
    </location>
</feature>
<organism evidence="2 3">
    <name type="scientific">Paraphaeosphaeria minitans</name>
    <dbReference type="NCBI Taxonomy" id="565426"/>
    <lineage>
        <taxon>Eukaryota</taxon>
        <taxon>Fungi</taxon>
        <taxon>Dikarya</taxon>
        <taxon>Ascomycota</taxon>
        <taxon>Pezizomycotina</taxon>
        <taxon>Dothideomycetes</taxon>
        <taxon>Pleosporomycetidae</taxon>
        <taxon>Pleosporales</taxon>
        <taxon>Massarineae</taxon>
        <taxon>Didymosphaeriaceae</taxon>
        <taxon>Paraphaeosphaeria</taxon>
    </lineage>
</organism>
<evidence type="ECO:0000256" key="1">
    <source>
        <dbReference type="SAM" id="MobiDB-lite"/>
    </source>
</evidence>
<feature type="region of interest" description="Disordered" evidence="1">
    <location>
        <begin position="664"/>
        <end position="695"/>
    </location>
</feature>
<evidence type="ECO:0000313" key="2">
    <source>
        <dbReference type="EMBL" id="KAF9737550.1"/>
    </source>
</evidence>
<protein>
    <recommendedName>
        <fullName evidence="4">AMP-activated protein kinase glycogen-binding domain-containing protein</fullName>
    </recommendedName>
</protein>
<dbReference type="OrthoDB" id="5350410at2759"/>
<feature type="compositionally biased region" description="Basic and acidic residues" evidence="1">
    <location>
        <begin position="266"/>
        <end position="281"/>
    </location>
</feature>
<feature type="compositionally biased region" description="Basic and acidic residues" evidence="1">
    <location>
        <begin position="216"/>
        <end position="228"/>
    </location>
</feature>
<feature type="compositionally biased region" description="Polar residues" evidence="1">
    <location>
        <begin position="17"/>
        <end position="29"/>
    </location>
</feature>
<feature type="compositionally biased region" description="Acidic residues" evidence="1">
    <location>
        <begin position="239"/>
        <end position="252"/>
    </location>
</feature>
<accession>A0A9P6GM69</accession>
<feature type="region of interest" description="Disordered" evidence="1">
    <location>
        <begin position="210"/>
        <end position="252"/>
    </location>
</feature>
<name>A0A9P6GM69_9PLEO</name>
<evidence type="ECO:0008006" key="4">
    <source>
        <dbReference type="Google" id="ProtNLM"/>
    </source>
</evidence>